<dbReference type="GO" id="GO:0005829">
    <property type="term" value="C:cytosol"/>
    <property type="evidence" value="ECO:0007669"/>
    <property type="project" value="TreeGrafter"/>
</dbReference>
<dbReference type="Proteomes" id="UP000712673">
    <property type="component" value="Unassembled WGS sequence"/>
</dbReference>
<proteinExistence type="predicted"/>
<comment type="caution">
    <text evidence="3">The sequence shown here is derived from an EMBL/GenBank/DDBJ whole genome shotgun (WGS) entry which is preliminary data.</text>
</comment>
<protein>
    <submittedName>
        <fullName evidence="3">Beta-ACP synthase</fullName>
    </submittedName>
</protein>
<reference evidence="3" key="1">
    <citation type="submission" date="2019-03" db="EMBL/GenBank/DDBJ databases">
        <title>Lake Tanganyika Metagenome-Assembled Genomes (MAGs).</title>
        <authorList>
            <person name="Tran P."/>
        </authorList>
    </citation>
    <scope>NUCLEOTIDE SEQUENCE</scope>
    <source>
        <strain evidence="3">K_DeepCast_65m_m2_066</strain>
    </source>
</reference>
<dbReference type="GO" id="GO:0004315">
    <property type="term" value="F:3-oxoacyl-[acyl-carrier-protein] synthase activity"/>
    <property type="evidence" value="ECO:0007669"/>
    <property type="project" value="TreeGrafter"/>
</dbReference>
<dbReference type="GO" id="GO:0006633">
    <property type="term" value="P:fatty acid biosynthetic process"/>
    <property type="evidence" value="ECO:0007669"/>
    <property type="project" value="TreeGrafter"/>
</dbReference>
<sequence length="94" mass="9951">MSERHAGGEAHRVVVTGMGVVSPYGRGCARYWAGLIRGQCCLQPIRLFPTAGFRAGIAGEVDAQTVHALGAAQQSRATRFLLAAAREAVCQARL</sequence>
<gene>
    <name evidence="3" type="ORF">FJZ47_15190</name>
</gene>
<dbReference type="AlphaFoldDB" id="A0A937W490"/>
<dbReference type="InterPro" id="IPR016039">
    <property type="entry name" value="Thiolase-like"/>
</dbReference>
<evidence type="ECO:0000259" key="2">
    <source>
        <dbReference type="Pfam" id="PF00109"/>
    </source>
</evidence>
<evidence type="ECO:0000256" key="1">
    <source>
        <dbReference type="ARBA" id="ARBA00022679"/>
    </source>
</evidence>
<dbReference type="Gene3D" id="3.40.47.10">
    <property type="match status" value="1"/>
</dbReference>
<accession>A0A937W490</accession>
<dbReference type="EMBL" id="VGLS01000490">
    <property type="protein sequence ID" value="MBM3225129.1"/>
    <property type="molecule type" value="Genomic_DNA"/>
</dbReference>
<organism evidence="3 4">
    <name type="scientific">Tectimicrobiota bacterium</name>
    <dbReference type="NCBI Taxonomy" id="2528274"/>
    <lineage>
        <taxon>Bacteria</taxon>
        <taxon>Pseudomonadati</taxon>
        <taxon>Nitrospinota/Tectimicrobiota group</taxon>
        <taxon>Candidatus Tectimicrobiota</taxon>
    </lineage>
</organism>
<evidence type="ECO:0000313" key="4">
    <source>
        <dbReference type="Proteomes" id="UP000712673"/>
    </source>
</evidence>
<dbReference type="Pfam" id="PF00109">
    <property type="entry name" value="ketoacyl-synt"/>
    <property type="match status" value="1"/>
</dbReference>
<dbReference type="SUPFAM" id="SSF53901">
    <property type="entry name" value="Thiolase-like"/>
    <property type="match status" value="1"/>
</dbReference>
<evidence type="ECO:0000313" key="3">
    <source>
        <dbReference type="EMBL" id="MBM3225129.1"/>
    </source>
</evidence>
<feature type="domain" description="Beta-ketoacyl synthase-like N-terminal" evidence="2">
    <location>
        <begin position="11"/>
        <end position="91"/>
    </location>
</feature>
<keyword evidence="1" id="KW-0808">Transferase</keyword>
<dbReference type="PANTHER" id="PTHR11712">
    <property type="entry name" value="POLYKETIDE SYNTHASE-RELATED"/>
    <property type="match status" value="1"/>
</dbReference>
<dbReference type="PANTHER" id="PTHR11712:SF336">
    <property type="entry name" value="3-OXOACYL-[ACYL-CARRIER-PROTEIN] SYNTHASE, MITOCHONDRIAL"/>
    <property type="match status" value="1"/>
</dbReference>
<dbReference type="InterPro" id="IPR000794">
    <property type="entry name" value="Beta-ketoacyl_synthase"/>
</dbReference>
<name>A0A937W490_UNCTE</name>
<feature type="non-terminal residue" evidence="3">
    <location>
        <position position="94"/>
    </location>
</feature>
<dbReference type="InterPro" id="IPR014030">
    <property type="entry name" value="Ketoacyl_synth_N"/>
</dbReference>